<evidence type="ECO:0008006" key="3">
    <source>
        <dbReference type="Google" id="ProtNLM"/>
    </source>
</evidence>
<dbReference type="Proteomes" id="UP001168528">
    <property type="component" value="Unassembled WGS sequence"/>
</dbReference>
<evidence type="ECO:0000313" key="1">
    <source>
        <dbReference type="EMBL" id="MDO1451160.1"/>
    </source>
</evidence>
<gene>
    <name evidence="1" type="ORF">Q0590_33105</name>
</gene>
<accession>A0ABT8RGC2</accession>
<proteinExistence type="predicted"/>
<protein>
    <recommendedName>
        <fullName evidence="3">DUF839 domain-containing protein</fullName>
    </recommendedName>
</protein>
<dbReference type="PROSITE" id="PS51257">
    <property type="entry name" value="PROKAR_LIPOPROTEIN"/>
    <property type="match status" value="1"/>
</dbReference>
<dbReference type="EMBL" id="JAUKPO010000044">
    <property type="protein sequence ID" value="MDO1451160.1"/>
    <property type="molecule type" value="Genomic_DNA"/>
</dbReference>
<comment type="caution">
    <text evidence="1">The sequence shown here is derived from an EMBL/GenBank/DDBJ whole genome shotgun (WGS) entry which is preliminary data.</text>
</comment>
<dbReference type="RefSeq" id="WP_302041960.1">
    <property type="nucleotide sequence ID" value="NZ_JAUKPO010000044.1"/>
</dbReference>
<reference evidence="1" key="1">
    <citation type="submission" date="2023-07" db="EMBL/GenBank/DDBJ databases">
        <title>The genome sequence of Rhodocytophaga aerolata KACC 12507.</title>
        <authorList>
            <person name="Zhang X."/>
        </authorList>
    </citation>
    <scope>NUCLEOTIDE SEQUENCE</scope>
    <source>
        <strain evidence="1">KACC 12507</strain>
    </source>
</reference>
<keyword evidence="2" id="KW-1185">Reference proteome</keyword>
<organism evidence="1 2">
    <name type="scientific">Rhodocytophaga aerolata</name>
    <dbReference type="NCBI Taxonomy" id="455078"/>
    <lineage>
        <taxon>Bacteria</taxon>
        <taxon>Pseudomonadati</taxon>
        <taxon>Bacteroidota</taxon>
        <taxon>Cytophagia</taxon>
        <taxon>Cytophagales</taxon>
        <taxon>Rhodocytophagaceae</taxon>
        <taxon>Rhodocytophaga</taxon>
    </lineage>
</organism>
<evidence type="ECO:0000313" key="2">
    <source>
        <dbReference type="Proteomes" id="UP001168528"/>
    </source>
</evidence>
<sequence length="496" mass="53991">MLNPTLKRSLALTFLAGTLSLSSCEYLKDYLPQNPNNPLPGAVTLKNHSVTPALLKAKPGFENTQLYSIISSDDSLPQSPGFRFGGSADGAGWLRSQDGKGFVYVTNHEDNFAVSRITFDQTLKPVKGEYILNSDGGQWRLCSATLATPEEHGFGPLFITCGESGPESRTHALNPFAPVNSKELSREKPALGRWSAENAVPLPKDAYAGKTVVIIGDDDSGTGGGQVALYMGNQGDLDNGSVYILKRLNGNQREMDMNKCCSYDIEFVKVENAAELTGAEMNAKVDSLQAIKFGRVEDIDYRKGGGANGREIYFNVTGQNNTGANADYARSKYGRVYRLVLDPKDPLKGKLSVVLDGDDRNANNPASLFQNPDNIVVTNNYAYIKEDPNGYDVTHDAYIYQYNLNTGALKVAFELDHRRDADDAAKYNVGGTSSYGDWEYGAMVDISDLTGIPGTFSINIQPHTWTGEAYKNPDGGSLRPNEDQASQMVIVKGLPR</sequence>
<name>A0ABT8RGC2_9BACT</name>